<dbReference type="GO" id="GO:0071218">
    <property type="term" value="P:cellular response to misfolded protein"/>
    <property type="evidence" value="ECO:0007669"/>
    <property type="project" value="TreeGrafter"/>
</dbReference>
<comment type="caution">
    <text evidence="4">The sequence shown here is derived from an EMBL/GenBank/DDBJ whole genome shotgun (WGS) entry which is preliminary data.</text>
</comment>
<dbReference type="GeneID" id="38112426"/>
<dbReference type="STRING" id="1810919.A0A3D8SVU4"/>
<feature type="compositionally biased region" description="Polar residues" evidence="2">
    <location>
        <begin position="80"/>
        <end position="92"/>
    </location>
</feature>
<dbReference type="PANTHER" id="PTHR43908:SF3">
    <property type="entry name" value="AT29763P-RELATED"/>
    <property type="match status" value="1"/>
</dbReference>
<dbReference type="RefSeq" id="XP_026607235.1">
    <property type="nucleotide sequence ID" value="XM_026744072.1"/>
</dbReference>
<dbReference type="PROSITE" id="PS50076">
    <property type="entry name" value="DNAJ_2"/>
    <property type="match status" value="1"/>
</dbReference>
<dbReference type="PROSITE" id="PS00636">
    <property type="entry name" value="DNAJ_1"/>
    <property type="match status" value="1"/>
</dbReference>
<dbReference type="OrthoDB" id="436519at2759"/>
<keyword evidence="5" id="KW-1185">Reference proteome</keyword>
<dbReference type="Pfam" id="PF00226">
    <property type="entry name" value="DnaJ"/>
    <property type="match status" value="1"/>
</dbReference>
<dbReference type="SUPFAM" id="SSF46565">
    <property type="entry name" value="Chaperone J-domain"/>
    <property type="match status" value="1"/>
</dbReference>
<feature type="domain" description="J" evidence="3">
    <location>
        <begin position="8"/>
        <end position="72"/>
    </location>
</feature>
<organism evidence="4 5">
    <name type="scientific">Aspergillus mulundensis</name>
    <dbReference type="NCBI Taxonomy" id="1810919"/>
    <lineage>
        <taxon>Eukaryota</taxon>
        <taxon>Fungi</taxon>
        <taxon>Dikarya</taxon>
        <taxon>Ascomycota</taxon>
        <taxon>Pezizomycotina</taxon>
        <taxon>Eurotiomycetes</taxon>
        <taxon>Eurotiomycetidae</taxon>
        <taxon>Eurotiales</taxon>
        <taxon>Aspergillaceae</taxon>
        <taxon>Aspergillus</taxon>
        <taxon>Aspergillus subgen. Nidulantes</taxon>
    </lineage>
</organism>
<name>A0A3D8SVU4_9EURO</name>
<feature type="region of interest" description="Disordered" evidence="2">
    <location>
        <begin position="75"/>
        <end position="117"/>
    </location>
</feature>
<evidence type="ECO:0000256" key="2">
    <source>
        <dbReference type="SAM" id="MobiDB-lite"/>
    </source>
</evidence>
<gene>
    <name evidence="4" type="ORF">DSM5745_02056</name>
</gene>
<dbReference type="InterPro" id="IPR036869">
    <property type="entry name" value="J_dom_sf"/>
</dbReference>
<keyword evidence="1" id="KW-0175">Coiled coil</keyword>
<dbReference type="EMBL" id="PVWQ01000002">
    <property type="protein sequence ID" value="RDW90281.1"/>
    <property type="molecule type" value="Genomic_DNA"/>
</dbReference>
<dbReference type="GO" id="GO:0030544">
    <property type="term" value="F:Hsp70 protein binding"/>
    <property type="evidence" value="ECO:0007669"/>
    <property type="project" value="TreeGrafter"/>
</dbReference>
<evidence type="ECO:0000256" key="1">
    <source>
        <dbReference type="SAM" id="Coils"/>
    </source>
</evidence>
<dbReference type="InterPro" id="IPR001623">
    <property type="entry name" value="DnaJ_domain"/>
</dbReference>
<dbReference type="Gene3D" id="1.10.287.110">
    <property type="entry name" value="DnaJ domain"/>
    <property type="match status" value="1"/>
</dbReference>
<dbReference type="InterPro" id="IPR018253">
    <property type="entry name" value="DnaJ_domain_CS"/>
</dbReference>
<accession>A0A3D8SVU4</accession>
<feature type="coiled-coil region" evidence="1">
    <location>
        <begin position="134"/>
        <end position="161"/>
    </location>
</feature>
<evidence type="ECO:0000313" key="5">
    <source>
        <dbReference type="Proteomes" id="UP000256690"/>
    </source>
</evidence>
<dbReference type="InterPro" id="IPR051100">
    <property type="entry name" value="DnaJ_subfamily_B/C"/>
</dbReference>
<sequence>MEQEMSPNYYEILGIPPTASAGIVKRAYRVIALAKHPDKNPSPDATAEFQLVGIAYETLCDADKRQHYDTHIYPKVLMSRSRSQSSTDTAGQDANKKGSQSQSQSKRDTNPQTPEEKLMERMERKLARKILNEAYALNDRLKTAKAHIASLQQQLGRILEQRAANGPSADLGWRQNTVEHQIAKAQEEVMYCESGIRLRLRAAQMSRKW</sequence>
<dbReference type="CDD" id="cd06257">
    <property type="entry name" value="DnaJ"/>
    <property type="match status" value="1"/>
</dbReference>
<dbReference type="AlphaFoldDB" id="A0A3D8SVU4"/>
<evidence type="ECO:0000313" key="4">
    <source>
        <dbReference type="EMBL" id="RDW90281.1"/>
    </source>
</evidence>
<dbReference type="SMART" id="SM00271">
    <property type="entry name" value="DnaJ"/>
    <property type="match status" value="1"/>
</dbReference>
<dbReference type="PRINTS" id="PR00625">
    <property type="entry name" value="JDOMAIN"/>
</dbReference>
<dbReference type="GO" id="GO:0005789">
    <property type="term" value="C:endoplasmic reticulum membrane"/>
    <property type="evidence" value="ECO:0007669"/>
    <property type="project" value="TreeGrafter"/>
</dbReference>
<protein>
    <recommendedName>
        <fullName evidence="3">J domain-containing protein</fullName>
    </recommendedName>
</protein>
<dbReference type="Proteomes" id="UP000256690">
    <property type="component" value="Unassembled WGS sequence"/>
</dbReference>
<dbReference type="PANTHER" id="PTHR43908">
    <property type="entry name" value="AT29763P-RELATED"/>
    <property type="match status" value="1"/>
</dbReference>
<reference evidence="4 5" key="1">
    <citation type="journal article" date="2018" name="IMA Fungus">
        <title>IMA Genome-F 9: Draft genome sequence of Annulohypoxylon stygium, Aspergillus mulundensis, Berkeleyomyces basicola (syn. Thielaviopsis basicola), Ceratocystis smalleyi, two Cercospora beticola strains, Coleophoma cylindrospora, Fusarium fracticaudum, Phialophora cf. hyalina, and Morchella septimelata.</title>
        <authorList>
            <person name="Wingfield B.D."/>
            <person name="Bills G.F."/>
            <person name="Dong Y."/>
            <person name="Huang W."/>
            <person name="Nel W.J."/>
            <person name="Swalarsk-Parry B.S."/>
            <person name="Vaghefi N."/>
            <person name="Wilken P.M."/>
            <person name="An Z."/>
            <person name="de Beer Z.W."/>
            <person name="De Vos L."/>
            <person name="Chen L."/>
            <person name="Duong T.A."/>
            <person name="Gao Y."/>
            <person name="Hammerbacher A."/>
            <person name="Kikkert J.R."/>
            <person name="Li Y."/>
            <person name="Li H."/>
            <person name="Li K."/>
            <person name="Li Q."/>
            <person name="Liu X."/>
            <person name="Ma X."/>
            <person name="Naidoo K."/>
            <person name="Pethybridge S.J."/>
            <person name="Sun J."/>
            <person name="Steenkamp E.T."/>
            <person name="van der Nest M.A."/>
            <person name="van Wyk S."/>
            <person name="Wingfield M.J."/>
            <person name="Xiong C."/>
            <person name="Yue Q."/>
            <person name="Zhang X."/>
        </authorList>
    </citation>
    <scope>NUCLEOTIDE SEQUENCE [LARGE SCALE GENOMIC DNA]</scope>
    <source>
        <strain evidence="4 5">DSM 5745</strain>
    </source>
</reference>
<proteinExistence type="predicted"/>
<feature type="compositionally biased region" description="Basic and acidic residues" evidence="2">
    <location>
        <begin position="105"/>
        <end position="117"/>
    </location>
</feature>
<evidence type="ECO:0000259" key="3">
    <source>
        <dbReference type="PROSITE" id="PS50076"/>
    </source>
</evidence>